<protein>
    <recommendedName>
        <fullName evidence="4">GPI ethanolamine phosphate transferase 2</fullName>
    </recommendedName>
</protein>
<name>A0A9P0PLG2_ACAOB</name>
<evidence type="ECO:0000313" key="2">
    <source>
        <dbReference type="EMBL" id="CAH1988648.1"/>
    </source>
</evidence>
<organism evidence="2 3">
    <name type="scientific">Acanthoscelides obtectus</name>
    <name type="common">Bean weevil</name>
    <name type="synonym">Bruchus obtectus</name>
    <dbReference type="NCBI Taxonomy" id="200917"/>
    <lineage>
        <taxon>Eukaryota</taxon>
        <taxon>Metazoa</taxon>
        <taxon>Ecdysozoa</taxon>
        <taxon>Arthropoda</taxon>
        <taxon>Hexapoda</taxon>
        <taxon>Insecta</taxon>
        <taxon>Pterygota</taxon>
        <taxon>Neoptera</taxon>
        <taxon>Endopterygota</taxon>
        <taxon>Coleoptera</taxon>
        <taxon>Polyphaga</taxon>
        <taxon>Cucujiformia</taxon>
        <taxon>Chrysomeloidea</taxon>
        <taxon>Chrysomelidae</taxon>
        <taxon>Bruchinae</taxon>
        <taxon>Bruchini</taxon>
        <taxon>Acanthoscelides</taxon>
    </lineage>
</organism>
<proteinExistence type="predicted"/>
<evidence type="ECO:0000256" key="1">
    <source>
        <dbReference type="SAM" id="SignalP"/>
    </source>
</evidence>
<dbReference type="OrthoDB" id="272139at2759"/>
<dbReference type="GO" id="GO:0051267">
    <property type="term" value="F:CP2 mannose-ethanolamine phosphotransferase activity"/>
    <property type="evidence" value="ECO:0007669"/>
    <property type="project" value="TreeGrafter"/>
</dbReference>
<dbReference type="PANTHER" id="PTHR23072:SF0">
    <property type="entry name" value="GPI ETHANOLAMINE PHOSPHATE TRANSFERASE 2"/>
    <property type="match status" value="1"/>
</dbReference>
<dbReference type="InterPro" id="IPR039527">
    <property type="entry name" value="PIGG/GPI7"/>
</dbReference>
<gene>
    <name evidence="2" type="ORF">ACAOBT_LOCUS18601</name>
</gene>
<dbReference type="GO" id="GO:0005789">
    <property type="term" value="C:endoplasmic reticulum membrane"/>
    <property type="evidence" value="ECO:0007669"/>
    <property type="project" value="TreeGrafter"/>
</dbReference>
<keyword evidence="3" id="KW-1185">Reference proteome</keyword>
<dbReference type="Gene3D" id="3.40.720.10">
    <property type="entry name" value="Alkaline Phosphatase, subunit A"/>
    <property type="match status" value="1"/>
</dbReference>
<comment type="caution">
    <text evidence="2">The sequence shown here is derived from an EMBL/GenBank/DDBJ whole genome shotgun (WGS) entry which is preliminary data.</text>
</comment>
<accession>A0A9P0PLG2</accession>
<dbReference type="SUPFAM" id="SSF53649">
    <property type="entry name" value="Alkaline phosphatase-like"/>
    <property type="match status" value="1"/>
</dbReference>
<dbReference type="PANTHER" id="PTHR23072">
    <property type="entry name" value="PHOSPHATIDYLINOSITOL GLYCAN-RELATED"/>
    <property type="match status" value="1"/>
</dbReference>
<dbReference type="Proteomes" id="UP001152888">
    <property type="component" value="Unassembled WGS sequence"/>
</dbReference>
<dbReference type="AlphaFoldDB" id="A0A9P0PLG2"/>
<sequence length="208" mass="23800">MIRYGIFLLSILLFFNGFFPISKTSQSFKNDPPKDMLPVNDTYAPVVSKLVLVVIDALRLDFVNSQLMPLTSRLSRGNGCSNNVSVQTPTVTMPRIKALIAGNVPQFIDIVLNLASTEQLKDSLIHSAYNSNKKIVFYGDDTWLKLFPSYFWRYEGTNSFYVRDFEEVDHNVTRNVLKEIEVKDWDIMILHYLDKNSCSNMEILLVTG</sequence>
<dbReference type="GO" id="GO:0006506">
    <property type="term" value="P:GPI anchor biosynthetic process"/>
    <property type="evidence" value="ECO:0007669"/>
    <property type="project" value="InterPro"/>
</dbReference>
<evidence type="ECO:0008006" key="4">
    <source>
        <dbReference type="Google" id="ProtNLM"/>
    </source>
</evidence>
<feature type="chain" id="PRO_5040382888" description="GPI ethanolamine phosphate transferase 2" evidence="1">
    <location>
        <begin position="25"/>
        <end position="208"/>
    </location>
</feature>
<dbReference type="InterPro" id="IPR017850">
    <property type="entry name" value="Alkaline_phosphatase_core_sf"/>
</dbReference>
<reference evidence="2" key="1">
    <citation type="submission" date="2022-03" db="EMBL/GenBank/DDBJ databases">
        <authorList>
            <person name="Sayadi A."/>
        </authorList>
    </citation>
    <scope>NUCLEOTIDE SEQUENCE</scope>
</reference>
<dbReference type="EMBL" id="CAKOFQ010007049">
    <property type="protein sequence ID" value="CAH1988648.1"/>
    <property type="molecule type" value="Genomic_DNA"/>
</dbReference>
<keyword evidence="1" id="KW-0732">Signal</keyword>
<evidence type="ECO:0000313" key="3">
    <source>
        <dbReference type="Proteomes" id="UP001152888"/>
    </source>
</evidence>
<feature type="signal peptide" evidence="1">
    <location>
        <begin position="1"/>
        <end position="24"/>
    </location>
</feature>